<feature type="compositionally biased region" description="Polar residues" evidence="1">
    <location>
        <begin position="422"/>
        <end position="432"/>
    </location>
</feature>
<feature type="region of interest" description="Disordered" evidence="1">
    <location>
        <begin position="609"/>
        <end position="634"/>
    </location>
</feature>
<evidence type="ECO:0000313" key="3">
    <source>
        <dbReference type="Proteomes" id="UP001163846"/>
    </source>
</evidence>
<sequence length="759" mass="83008">MLGASSSQSMPVEASQDAAHSSSVEDATSSLRAAALLTIKKSNKRRKVADNQPQSSSLLTRSAATDNTVQLDYGQDDADVDISSSPPEKPSPVQMFSGPPSGKFSDHLEVGPMREEGEISDSEEPTRAKMAAKPRSKTATPLPPRPRSPLPRRRDESVSSSVAAPSEQSQSKPASSLPRRSSPPPRRRKESLLSTVAPNNEQAHPQIASPPHTLQHVASSPPLHKKQPSLSIVSPKAEASSIILLERTSATSLPSSKSPQSVNNEERPFFVDREHVRPGLEMDQTQYDTAKDIVLDLLGWGVPPEYLIDCGLSREIVFYVFSELNLRLPQNLNLDGIIPYTPTTLKSLLRPRDQTLSPPQRRLSHPSLPPRPPTSTEQDPPRDLPKHVEHPTDVAALHDMERQRREELLARKAVQASRKNRSLNTTSPTTKSVDADMKDVEMVPLAPSESVDDFLRSIEPAASDKMDVDEEVPGLSSSSTPVITVQQEESTARMVESPSDQSNFPSQAEEQTVDAAISEQDSRLSRRSSSSEDTSGTSNSQSRRNGKRPVAADFVDFENGPRERSGSGLKRKTGSFANINSMRRCVIDLSDSESDGDGEDVRMKSVPVPSEANRYSTPPVSISAAVTPDHRTMSPGALASKELEIQKMRQMIAEREEGRRRKLMKLEAMSNSDNVTVKQEEDLLSVAIPVTESPSIESTLESHTTTSTTPIGSLNSSSIRSQLTRYNSPFFFSTALQVMNRPAQNIQLLSRPGDKAQND</sequence>
<organism evidence="2 3">
    <name type="scientific">Lentinula raphanica</name>
    <dbReference type="NCBI Taxonomy" id="153919"/>
    <lineage>
        <taxon>Eukaryota</taxon>
        <taxon>Fungi</taxon>
        <taxon>Dikarya</taxon>
        <taxon>Basidiomycota</taxon>
        <taxon>Agaricomycotina</taxon>
        <taxon>Agaricomycetes</taxon>
        <taxon>Agaricomycetidae</taxon>
        <taxon>Agaricales</taxon>
        <taxon>Marasmiineae</taxon>
        <taxon>Omphalotaceae</taxon>
        <taxon>Lentinula</taxon>
    </lineage>
</organism>
<evidence type="ECO:0000313" key="2">
    <source>
        <dbReference type="EMBL" id="KAJ3838944.1"/>
    </source>
</evidence>
<feature type="region of interest" description="Disordered" evidence="1">
    <location>
        <begin position="348"/>
        <end position="395"/>
    </location>
</feature>
<feature type="compositionally biased region" description="Low complexity" evidence="1">
    <location>
        <begin position="527"/>
        <end position="542"/>
    </location>
</feature>
<dbReference type="EMBL" id="MU806155">
    <property type="protein sequence ID" value="KAJ3838944.1"/>
    <property type="molecule type" value="Genomic_DNA"/>
</dbReference>
<feature type="region of interest" description="Disordered" evidence="1">
    <location>
        <begin position="412"/>
        <end position="432"/>
    </location>
</feature>
<feature type="compositionally biased region" description="Basic and acidic residues" evidence="1">
    <location>
        <begin position="379"/>
        <end position="395"/>
    </location>
</feature>
<feature type="region of interest" description="Disordered" evidence="1">
    <location>
        <begin position="462"/>
        <end position="575"/>
    </location>
</feature>
<feature type="compositionally biased region" description="Polar residues" evidence="1">
    <location>
        <begin position="498"/>
        <end position="510"/>
    </location>
</feature>
<reference evidence="2" key="1">
    <citation type="submission" date="2022-08" db="EMBL/GenBank/DDBJ databases">
        <authorList>
            <consortium name="DOE Joint Genome Institute"/>
            <person name="Min B."/>
            <person name="Riley R."/>
            <person name="Sierra-Patev S."/>
            <person name="Naranjo-Ortiz M."/>
            <person name="Looney B."/>
            <person name="Konkel Z."/>
            <person name="Slot J.C."/>
            <person name="Sakamoto Y."/>
            <person name="Steenwyk J.L."/>
            <person name="Rokas A."/>
            <person name="Carro J."/>
            <person name="Camarero S."/>
            <person name="Ferreira P."/>
            <person name="Molpeceres G."/>
            <person name="Ruiz-Duenas F.J."/>
            <person name="Serrano A."/>
            <person name="Henrissat B."/>
            <person name="Drula E."/>
            <person name="Hughes K.W."/>
            <person name="Mata J.L."/>
            <person name="Ishikawa N.K."/>
            <person name="Vargas-Isla R."/>
            <person name="Ushijima S."/>
            <person name="Smith C.A."/>
            <person name="Ahrendt S."/>
            <person name="Andreopoulos W."/>
            <person name="He G."/>
            <person name="Labutti K."/>
            <person name="Lipzen A."/>
            <person name="Ng V."/>
            <person name="Sandor L."/>
            <person name="Barry K."/>
            <person name="Martinez A.T."/>
            <person name="Xiao Y."/>
            <person name="Gibbons J.G."/>
            <person name="Terashima K."/>
            <person name="Hibbett D.S."/>
            <person name="Grigoriev I.V."/>
        </authorList>
    </citation>
    <scope>NUCLEOTIDE SEQUENCE</scope>
    <source>
        <strain evidence="2">TFB9207</strain>
    </source>
</reference>
<accession>A0AA38P9S8</accession>
<dbReference type="Proteomes" id="UP001163846">
    <property type="component" value="Unassembled WGS sequence"/>
</dbReference>
<feature type="compositionally biased region" description="Polar residues" evidence="1">
    <location>
        <begin position="51"/>
        <end position="70"/>
    </location>
</feature>
<feature type="region of interest" description="Disordered" evidence="1">
    <location>
        <begin position="1"/>
        <end position="232"/>
    </location>
</feature>
<proteinExistence type="predicted"/>
<feature type="compositionally biased region" description="Low complexity" evidence="1">
    <location>
        <begin position="158"/>
        <end position="180"/>
    </location>
</feature>
<feature type="region of interest" description="Disordered" evidence="1">
    <location>
        <begin position="695"/>
        <end position="714"/>
    </location>
</feature>
<feature type="compositionally biased region" description="Basic and acidic residues" evidence="1">
    <location>
        <begin position="104"/>
        <end position="117"/>
    </location>
</feature>
<evidence type="ECO:0000256" key="1">
    <source>
        <dbReference type="SAM" id="MobiDB-lite"/>
    </source>
</evidence>
<feature type="compositionally biased region" description="Low complexity" evidence="1">
    <location>
        <begin position="27"/>
        <end position="38"/>
    </location>
</feature>
<feature type="compositionally biased region" description="Polar residues" evidence="1">
    <location>
        <begin position="1"/>
        <end position="10"/>
    </location>
</feature>
<keyword evidence="3" id="KW-1185">Reference proteome</keyword>
<dbReference type="AlphaFoldDB" id="A0AA38P9S8"/>
<protein>
    <submittedName>
        <fullName evidence="2">Uncharacterized protein</fullName>
    </submittedName>
</protein>
<comment type="caution">
    <text evidence="2">The sequence shown here is derived from an EMBL/GenBank/DDBJ whole genome shotgun (WGS) entry which is preliminary data.</text>
</comment>
<gene>
    <name evidence="2" type="ORF">F5878DRAFT_148344</name>
</gene>
<feature type="compositionally biased region" description="Polar residues" evidence="1">
    <location>
        <begin position="475"/>
        <end position="489"/>
    </location>
</feature>
<name>A0AA38P9S8_9AGAR</name>